<sequence>MTHHVPAELQNYVRQSIIPQYANFDKAHQIDHVEKVIEESLKLATHYEVDYSMVYVIAAYHDLGLYEGREFHHITSGKVLLADETLRRWFTDEQLLQMKEAIEDHRASNKQAPRTIYGMIVAEADRIIDPEVTLRRTVQYGLSHYPEMDKEEQYARFRKHLTEKYAEGGYLTLWIPQSDNAGRLAELRQLIADEKKLCRVFNKIYEEENNTVL</sequence>
<dbReference type="EMBL" id="VWFO01000002">
    <property type="protein sequence ID" value="KAA4666493.1"/>
    <property type="molecule type" value="Genomic_DNA"/>
</dbReference>
<evidence type="ECO:0000313" key="2">
    <source>
        <dbReference type="EMBL" id="KAA3921599.1"/>
    </source>
</evidence>
<dbReference type="Proteomes" id="UP000365824">
    <property type="component" value="Unassembled WGS sequence"/>
</dbReference>
<reference evidence="6 7" key="1">
    <citation type="journal article" date="2019" name="Nat. Med.">
        <title>A library of human gut bacterial isolates paired with longitudinal multiomics data enables mechanistic microbiome research.</title>
        <authorList>
            <person name="Poyet M."/>
            <person name="Groussin M."/>
            <person name="Gibbons S.M."/>
            <person name="Avila-Pacheco J."/>
            <person name="Jiang X."/>
            <person name="Kearney S.M."/>
            <person name="Perrotta A.R."/>
            <person name="Berdy B."/>
            <person name="Zhao S."/>
            <person name="Lieberman T.D."/>
            <person name="Swanson P.K."/>
            <person name="Smith M."/>
            <person name="Roesemann S."/>
            <person name="Alexander J.E."/>
            <person name="Rich S.A."/>
            <person name="Livny J."/>
            <person name="Vlamakis H."/>
            <person name="Clish C."/>
            <person name="Bullock K."/>
            <person name="Deik A."/>
            <person name="Scott J."/>
            <person name="Pierce K.A."/>
            <person name="Xavier R.J."/>
            <person name="Alm E.J."/>
        </authorList>
    </citation>
    <scope>NUCLEOTIDE SEQUENCE [LARGE SCALE GENOMIC DNA]</scope>
    <source>
        <strain evidence="3 8">BIOML-A14</strain>
        <strain evidence="2 6">BIOML-A160</strain>
        <strain evidence="4 7">BIOML-A2</strain>
    </source>
</reference>
<gene>
    <name evidence="4" type="ORF">F3B53_24930</name>
    <name evidence="3" type="ORF">F3B98_01795</name>
    <name evidence="2" type="ORF">F3F25_27395</name>
    <name evidence="5" type="ORF">PO382_23945</name>
</gene>
<evidence type="ECO:0000259" key="1">
    <source>
        <dbReference type="Pfam" id="PF01966"/>
    </source>
</evidence>
<evidence type="ECO:0000313" key="7">
    <source>
        <dbReference type="Proteomes" id="UP000375690"/>
    </source>
</evidence>
<dbReference type="AlphaFoldDB" id="A0A139LGL9"/>
<dbReference type="EMBL" id="JAQNZF010000050">
    <property type="protein sequence ID" value="MDC2745255.1"/>
    <property type="molecule type" value="Genomic_DNA"/>
</dbReference>
<dbReference type="EMBL" id="VWFC01000052">
    <property type="protein sequence ID" value="KAB1319111.1"/>
    <property type="molecule type" value="Genomic_DNA"/>
</dbReference>
<dbReference type="Proteomes" id="UP000435985">
    <property type="component" value="Unassembled WGS sequence"/>
</dbReference>
<dbReference type="STRING" id="28116.Bovatus_01651"/>
<proteinExistence type="predicted"/>
<evidence type="ECO:0000313" key="8">
    <source>
        <dbReference type="Proteomes" id="UP000435985"/>
    </source>
</evidence>
<organism evidence="2 6">
    <name type="scientific">Bacteroides ovatus</name>
    <dbReference type="NCBI Taxonomy" id="28116"/>
    <lineage>
        <taxon>Bacteria</taxon>
        <taxon>Pseudomonadati</taxon>
        <taxon>Bacteroidota</taxon>
        <taxon>Bacteroidia</taxon>
        <taxon>Bacteroidales</taxon>
        <taxon>Bacteroidaceae</taxon>
        <taxon>Bacteroides</taxon>
    </lineage>
</organism>
<feature type="domain" description="HD" evidence="1">
    <location>
        <begin position="31"/>
        <end position="127"/>
    </location>
</feature>
<dbReference type="Pfam" id="PF01966">
    <property type="entry name" value="HD"/>
    <property type="match status" value="1"/>
</dbReference>
<protein>
    <submittedName>
        <fullName evidence="2">HD domain-containing protein</fullName>
    </submittedName>
</protein>
<dbReference type="Proteomes" id="UP000375690">
    <property type="component" value="Unassembled WGS sequence"/>
</dbReference>
<name>A0A139LGL9_BACOV</name>
<dbReference type="SUPFAM" id="SSF109604">
    <property type="entry name" value="HD-domain/PDEase-like"/>
    <property type="match status" value="1"/>
</dbReference>
<evidence type="ECO:0000313" key="3">
    <source>
        <dbReference type="EMBL" id="KAA4666493.1"/>
    </source>
</evidence>
<evidence type="ECO:0000313" key="4">
    <source>
        <dbReference type="EMBL" id="KAB1319111.1"/>
    </source>
</evidence>
<comment type="caution">
    <text evidence="2">The sequence shown here is derived from an EMBL/GenBank/DDBJ whole genome shotgun (WGS) entry which is preliminary data.</text>
</comment>
<dbReference type="EMBL" id="VWLB01000078">
    <property type="protein sequence ID" value="KAA3921599.1"/>
    <property type="molecule type" value="Genomic_DNA"/>
</dbReference>
<dbReference type="RefSeq" id="WP_022200188.1">
    <property type="nucleotide sequence ID" value="NZ_CAAKNR010000177.1"/>
</dbReference>
<reference evidence="5" key="2">
    <citation type="submission" date="2022-10" db="EMBL/GenBank/DDBJ databases">
        <title>Human gut microbiome strain richness.</title>
        <authorList>
            <person name="Chen-Liaw A."/>
        </authorList>
    </citation>
    <scope>NUCLEOTIDE SEQUENCE</scope>
    <source>
        <strain evidence="5">BSD2780120875st1_E1_BSD2780120875_150330</strain>
    </source>
</reference>
<dbReference type="Proteomes" id="UP001219389">
    <property type="component" value="Unassembled WGS sequence"/>
</dbReference>
<evidence type="ECO:0000313" key="6">
    <source>
        <dbReference type="Proteomes" id="UP000365824"/>
    </source>
</evidence>
<accession>A0A139LGL9</accession>
<dbReference type="Gene3D" id="1.10.3210.10">
    <property type="entry name" value="Hypothetical protein af1432"/>
    <property type="match status" value="1"/>
</dbReference>
<evidence type="ECO:0000313" key="5">
    <source>
        <dbReference type="EMBL" id="MDC2745255.1"/>
    </source>
</evidence>
<dbReference type="InterPro" id="IPR006674">
    <property type="entry name" value="HD_domain"/>
</dbReference>